<keyword evidence="6" id="KW-0560">Oxidoreductase</keyword>
<evidence type="ECO:0000256" key="3">
    <source>
        <dbReference type="ARBA" id="ARBA00022630"/>
    </source>
</evidence>
<dbReference type="AlphaFoldDB" id="A0A643G128"/>
<evidence type="ECO:0000313" key="8">
    <source>
        <dbReference type="EMBL" id="QOT81884.1"/>
    </source>
</evidence>
<evidence type="ECO:0000313" key="9">
    <source>
        <dbReference type="Proteomes" id="UP000397656"/>
    </source>
</evidence>
<dbReference type="RefSeq" id="WP_081050244.1">
    <property type="nucleotide sequence ID" value="NZ_CP062805.1"/>
</dbReference>
<dbReference type="Proteomes" id="UP000397656">
    <property type="component" value="Plasmid pRK1-1"/>
</dbReference>
<dbReference type="Gene3D" id="3.50.50.60">
    <property type="entry name" value="FAD/NAD(P)-binding domain"/>
    <property type="match status" value="2"/>
</dbReference>
<dbReference type="GO" id="GO:0050661">
    <property type="term" value="F:NADP binding"/>
    <property type="evidence" value="ECO:0007669"/>
    <property type="project" value="InterPro"/>
</dbReference>
<dbReference type="InterPro" id="IPR036188">
    <property type="entry name" value="FAD/NAD-bd_sf"/>
</dbReference>
<comment type="similarity">
    <text evidence="2">Belongs to the FAD-binding monooxygenase family.</text>
</comment>
<gene>
    <name evidence="8" type="ORF">F7R26_036420</name>
</gene>
<evidence type="ECO:0000256" key="6">
    <source>
        <dbReference type="ARBA" id="ARBA00023002"/>
    </source>
</evidence>
<reference evidence="8 9" key="1">
    <citation type="submission" date="2020-10" db="EMBL/GenBank/DDBJ databases">
        <title>Complete genome sequence of Cupriavidus basilensis CCUG 49340T.</title>
        <authorList>
            <person name="Salva-Serra F."/>
            <person name="Donoso R.A."/>
            <person name="Cho K.H."/>
            <person name="Yoo J.A."/>
            <person name="Lee K."/>
            <person name="Yoon S.-H."/>
            <person name="Perez-Pantoja D."/>
            <person name="Moore E.R.B."/>
        </authorList>
    </citation>
    <scope>NUCLEOTIDE SEQUENCE [LARGE SCALE GENOMIC DNA]</scope>
    <source>
        <strain evidence="9">CCUG 49340</strain>
        <plasmid evidence="8 9">pRK1-1</plasmid>
    </source>
</reference>
<sequence>MNSAISSATTPSASHAAGDHYDVLIVGAGFSGVYQLYNLRKRGFKVRLLEAAPDIGGIWYWNCYPGARVDTQVPIYEFSDETLWKDWTWKELFPGWEELREYFHYVDSKWHVRKDMQFNARVASANFDEAKKQWTLETTGGEQFQGRYVILCTGFAAKPYIPKIDGLESFSGPKPHTGVWPQEGLDFKGKRVGVIGTGASAVQVIQEAAKTASHLTVFQRTMNMALPMGPRQTNSEMQARMKEAYPERYALRRRTFAGFDMDFLPVGAMEVSPEERQATYEAVWAKAGFHPWLATFNDVLSNKEANDTAYAFWRDKTRARINDPEIASKMAPDTAPYPFGTKRPCLENGYYEVFNQTNVTLVDIRENPIHHVTPTAVVMNDGAEHELDILVLGTGFDAVTGGILSIDIRGTDGSTLNDRWKDGIRANLGLATAGFPNLLFVYGPHAPTGFLNGPTAAEIQGDVVIQCLEHLRDNGYQRIESTTEADESWAEHVNDVASKSLFVQTDSWYMGANIPGKKREMLNYPGGLPLYLEKCEENARNGYEGFVLSS</sequence>
<dbReference type="Pfam" id="PF00743">
    <property type="entry name" value="FMO-like"/>
    <property type="match status" value="1"/>
</dbReference>
<keyword evidence="5" id="KW-0521">NADP</keyword>
<keyword evidence="3" id="KW-0285">Flavoprotein</keyword>
<dbReference type="EMBL" id="CP062805">
    <property type="protein sequence ID" value="QOT81884.1"/>
    <property type="molecule type" value="Genomic_DNA"/>
</dbReference>
<keyword evidence="4" id="KW-0274">FAD</keyword>
<evidence type="ECO:0000256" key="7">
    <source>
        <dbReference type="ARBA" id="ARBA00023033"/>
    </source>
</evidence>
<name>A0A643G128_9BURK</name>
<proteinExistence type="inferred from homology"/>
<accession>A0A643G128</accession>
<keyword evidence="8" id="KW-0614">Plasmid</keyword>
<protein>
    <submittedName>
        <fullName evidence="8">NAD(P)/FAD-dependent oxidoreductase</fullName>
    </submittedName>
</protein>
<organism evidence="8 9">
    <name type="scientific">Cupriavidus basilensis</name>
    <dbReference type="NCBI Taxonomy" id="68895"/>
    <lineage>
        <taxon>Bacteria</taxon>
        <taxon>Pseudomonadati</taxon>
        <taxon>Pseudomonadota</taxon>
        <taxon>Betaproteobacteria</taxon>
        <taxon>Burkholderiales</taxon>
        <taxon>Burkholderiaceae</taxon>
        <taxon>Cupriavidus</taxon>
    </lineage>
</organism>
<dbReference type="InterPro" id="IPR050775">
    <property type="entry name" value="FAD-binding_Monooxygenases"/>
</dbReference>
<evidence type="ECO:0000256" key="1">
    <source>
        <dbReference type="ARBA" id="ARBA00001974"/>
    </source>
</evidence>
<dbReference type="PANTHER" id="PTHR43098:SF3">
    <property type="entry name" value="L-ORNITHINE N(5)-MONOOXYGENASE-RELATED"/>
    <property type="match status" value="1"/>
</dbReference>
<dbReference type="GO" id="GO:0004499">
    <property type="term" value="F:N,N-dimethylaniline monooxygenase activity"/>
    <property type="evidence" value="ECO:0007669"/>
    <property type="project" value="InterPro"/>
</dbReference>
<dbReference type="GeneID" id="98406461"/>
<evidence type="ECO:0000256" key="5">
    <source>
        <dbReference type="ARBA" id="ARBA00022857"/>
    </source>
</evidence>
<evidence type="ECO:0000256" key="4">
    <source>
        <dbReference type="ARBA" id="ARBA00022827"/>
    </source>
</evidence>
<keyword evidence="7" id="KW-0503">Monooxygenase</keyword>
<comment type="cofactor">
    <cofactor evidence="1">
        <name>FAD</name>
        <dbReference type="ChEBI" id="CHEBI:57692"/>
    </cofactor>
</comment>
<evidence type="ECO:0000256" key="2">
    <source>
        <dbReference type="ARBA" id="ARBA00010139"/>
    </source>
</evidence>
<dbReference type="GO" id="GO:0050660">
    <property type="term" value="F:flavin adenine dinucleotide binding"/>
    <property type="evidence" value="ECO:0007669"/>
    <property type="project" value="InterPro"/>
</dbReference>
<dbReference type="SUPFAM" id="SSF51905">
    <property type="entry name" value="FAD/NAD(P)-binding domain"/>
    <property type="match status" value="2"/>
</dbReference>
<dbReference type="PANTHER" id="PTHR43098">
    <property type="entry name" value="L-ORNITHINE N(5)-MONOOXYGENASE-RELATED"/>
    <property type="match status" value="1"/>
</dbReference>
<dbReference type="InterPro" id="IPR020946">
    <property type="entry name" value="Flavin_mOase-like"/>
</dbReference>
<geneLocation type="plasmid" evidence="8 9">
    <name>pRK1-1</name>
</geneLocation>